<protein>
    <recommendedName>
        <fullName evidence="1">Acetyl xylan esterase domain-containing protein</fullName>
    </recommendedName>
</protein>
<dbReference type="Pfam" id="PF05448">
    <property type="entry name" value="AXE1"/>
    <property type="match status" value="1"/>
</dbReference>
<dbReference type="PANTHER" id="PTHR40111:SF1">
    <property type="entry name" value="CEPHALOSPORIN-C DEACETYLASE"/>
    <property type="match status" value="1"/>
</dbReference>
<dbReference type="PANTHER" id="PTHR40111">
    <property type="entry name" value="CEPHALOSPORIN-C DEACETYLASE"/>
    <property type="match status" value="1"/>
</dbReference>
<dbReference type="InterPro" id="IPR039069">
    <property type="entry name" value="CE7"/>
</dbReference>
<dbReference type="InterPro" id="IPR029058">
    <property type="entry name" value="AB_hydrolase_fold"/>
</dbReference>
<dbReference type="Gene3D" id="3.40.50.1820">
    <property type="entry name" value="alpha/beta hydrolase"/>
    <property type="match status" value="1"/>
</dbReference>
<feature type="domain" description="Acetyl xylan esterase" evidence="1">
    <location>
        <begin position="2"/>
        <end position="69"/>
    </location>
</feature>
<organism evidence="2 3">
    <name type="scientific">Angustibacter aerolatus</name>
    <dbReference type="NCBI Taxonomy" id="1162965"/>
    <lineage>
        <taxon>Bacteria</taxon>
        <taxon>Bacillati</taxon>
        <taxon>Actinomycetota</taxon>
        <taxon>Actinomycetes</taxon>
        <taxon>Kineosporiales</taxon>
        <taxon>Kineosporiaceae</taxon>
    </lineage>
</organism>
<sequence>MLRTLSYVDGVVLGARATAPALLTVGLMDQTVPPSTVYAAHQAYGGPKRLQVWPYNAHEGGGPDDDALALDFVREHLGDPR</sequence>
<dbReference type="EMBL" id="BSUZ01000001">
    <property type="protein sequence ID" value="GMA86987.1"/>
    <property type="molecule type" value="Genomic_DNA"/>
</dbReference>
<evidence type="ECO:0000313" key="2">
    <source>
        <dbReference type="EMBL" id="GMA86987.1"/>
    </source>
</evidence>
<gene>
    <name evidence="2" type="ORF">GCM10025868_22370</name>
</gene>
<dbReference type="Proteomes" id="UP001157017">
    <property type="component" value="Unassembled WGS sequence"/>
</dbReference>
<evidence type="ECO:0000313" key="3">
    <source>
        <dbReference type="Proteomes" id="UP001157017"/>
    </source>
</evidence>
<reference evidence="3" key="1">
    <citation type="journal article" date="2019" name="Int. J. Syst. Evol. Microbiol.">
        <title>The Global Catalogue of Microorganisms (GCM) 10K type strain sequencing project: providing services to taxonomists for standard genome sequencing and annotation.</title>
        <authorList>
            <consortium name="The Broad Institute Genomics Platform"/>
            <consortium name="The Broad Institute Genome Sequencing Center for Infectious Disease"/>
            <person name="Wu L."/>
            <person name="Ma J."/>
        </authorList>
    </citation>
    <scope>NUCLEOTIDE SEQUENCE [LARGE SCALE GENOMIC DNA]</scope>
    <source>
        <strain evidence="3">NBRC 108730</strain>
    </source>
</reference>
<name>A0ABQ6JJE4_9ACTN</name>
<proteinExistence type="predicted"/>
<keyword evidence="3" id="KW-1185">Reference proteome</keyword>
<evidence type="ECO:0000259" key="1">
    <source>
        <dbReference type="Pfam" id="PF05448"/>
    </source>
</evidence>
<dbReference type="SUPFAM" id="SSF53474">
    <property type="entry name" value="alpha/beta-Hydrolases"/>
    <property type="match status" value="1"/>
</dbReference>
<dbReference type="InterPro" id="IPR008391">
    <property type="entry name" value="AXE1_dom"/>
</dbReference>
<accession>A0ABQ6JJE4</accession>
<comment type="caution">
    <text evidence="2">The sequence shown here is derived from an EMBL/GenBank/DDBJ whole genome shotgun (WGS) entry which is preliminary data.</text>
</comment>